<sequence length="38" mass="4407">MEAHRARTSPKMKGQQNAVEKRVEMGKHNTGNQEQDRK</sequence>
<dbReference type="AlphaFoldDB" id="A0A0A8YLG5"/>
<dbReference type="EMBL" id="GBRH01270479">
    <property type="protein sequence ID" value="JAD27416.1"/>
    <property type="molecule type" value="Transcribed_RNA"/>
</dbReference>
<evidence type="ECO:0000256" key="1">
    <source>
        <dbReference type="SAM" id="MobiDB-lite"/>
    </source>
</evidence>
<protein>
    <submittedName>
        <fullName evidence="2">Uncharacterized protein</fullName>
    </submittedName>
</protein>
<feature type="compositionally biased region" description="Basic residues" evidence="1">
    <location>
        <begin position="1"/>
        <end position="10"/>
    </location>
</feature>
<evidence type="ECO:0000313" key="2">
    <source>
        <dbReference type="EMBL" id="JAD27416.1"/>
    </source>
</evidence>
<reference evidence="2" key="2">
    <citation type="journal article" date="2015" name="Data Brief">
        <title>Shoot transcriptome of the giant reed, Arundo donax.</title>
        <authorList>
            <person name="Barrero R.A."/>
            <person name="Guerrero F.D."/>
            <person name="Moolhuijzen P."/>
            <person name="Goolsby J.A."/>
            <person name="Tidwell J."/>
            <person name="Bellgard S.E."/>
            <person name="Bellgard M.I."/>
        </authorList>
    </citation>
    <scope>NUCLEOTIDE SEQUENCE</scope>
    <source>
        <tissue evidence="2">Shoot tissue taken approximately 20 cm above the soil surface</tissue>
    </source>
</reference>
<accession>A0A0A8YLG5</accession>
<proteinExistence type="predicted"/>
<feature type="compositionally biased region" description="Polar residues" evidence="1">
    <location>
        <begin position="29"/>
        <end position="38"/>
    </location>
</feature>
<organism evidence="2">
    <name type="scientific">Arundo donax</name>
    <name type="common">Giant reed</name>
    <name type="synonym">Donax arundinaceus</name>
    <dbReference type="NCBI Taxonomy" id="35708"/>
    <lineage>
        <taxon>Eukaryota</taxon>
        <taxon>Viridiplantae</taxon>
        <taxon>Streptophyta</taxon>
        <taxon>Embryophyta</taxon>
        <taxon>Tracheophyta</taxon>
        <taxon>Spermatophyta</taxon>
        <taxon>Magnoliopsida</taxon>
        <taxon>Liliopsida</taxon>
        <taxon>Poales</taxon>
        <taxon>Poaceae</taxon>
        <taxon>PACMAD clade</taxon>
        <taxon>Arundinoideae</taxon>
        <taxon>Arundineae</taxon>
        <taxon>Arundo</taxon>
    </lineage>
</organism>
<reference evidence="2" key="1">
    <citation type="submission" date="2014-09" db="EMBL/GenBank/DDBJ databases">
        <authorList>
            <person name="Magalhaes I.L.F."/>
            <person name="Oliveira U."/>
            <person name="Santos F.R."/>
            <person name="Vidigal T.H.D.A."/>
            <person name="Brescovit A.D."/>
            <person name="Santos A.J."/>
        </authorList>
    </citation>
    <scope>NUCLEOTIDE SEQUENCE</scope>
    <source>
        <tissue evidence="2">Shoot tissue taken approximately 20 cm above the soil surface</tissue>
    </source>
</reference>
<feature type="region of interest" description="Disordered" evidence="1">
    <location>
        <begin position="1"/>
        <end position="38"/>
    </location>
</feature>
<name>A0A0A8YLG5_ARUDO</name>